<dbReference type="Proteomes" id="UP000001072">
    <property type="component" value="Unassembled WGS sequence"/>
</dbReference>
<proteinExistence type="predicted"/>
<dbReference type="EMBL" id="GL883099">
    <property type="protein sequence ID" value="EGG08798.1"/>
    <property type="molecule type" value="Genomic_DNA"/>
</dbReference>
<organism evidence="2">
    <name type="scientific">Melampsora larici-populina (strain 98AG31 / pathotype 3-4-7)</name>
    <name type="common">Poplar leaf rust fungus</name>
    <dbReference type="NCBI Taxonomy" id="747676"/>
    <lineage>
        <taxon>Eukaryota</taxon>
        <taxon>Fungi</taxon>
        <taxon>Dikarya</taxon>
        <taxon>Basidiomycota</taxon>
        <taxon>Pucciniomycotina</taxon>
        <taxon>Pucciniomycetes</taxon>
        <taxon>Pucciniales</taxon>
        <taxon>Melampsoraceae</taxon>
        <taxon>Melampsora</taxon>
    </lineage>
</organism>
<accession>F4RFF1</accession>
<dbReference type="GeneID" id="18929752"/>
<evidence type="ECO:0000313" key="2">
    <source>
        <dbReference type="Proteomes" id="UP000001072"/>
    </source>
</evidence>
<dbReference type="InParanoid" id="F4RFF1"/>
<protein>
    <submittedName>
        <fullName evidence="1">Uncharacterized protein</fullName>
    </submittedName>
</protein>
<keyword evidence="2" id="KW-1185">Reference proteome</keyword>
<dbReference type="VEuPathDB" id="FungiDB:MELLADRAFT_61564"/>
<dbReference type="AlphaFoldDB" id="F4RFF1"/>
<name>F4RFF1_MELLP</name>
<sequence>MAPTRTPGPEIPMPVFVSGRYVKRNIPLQSMMTSSMTNQDSRPDSVRVNNLDGLQGRTCYCNLKSMSQPSPIFLIVIRLRVYLIQKETTSSDWYTVSASDHCAIEQGTQFGAPVSVANLDDPLLYCGRVIAVKNDPNARHNGYLSGPSEAFCVLGQPGPSHWSWVQCCPS</sequence>
<gene>
    <name evidence="1" type="ORF">MELLADRAFT_61564</name>
</gene>
<evidence type="ECO:0000313" key="1">
    <source>
        <dbReference type="EMBL" id="EGG08798.1"/>
    </source>
</evidence>
<reference evidence="2" key="1">
    <citation type="journal article" date="2011" name="Proc. Natl. Acad. Sci. U.S.A.">
        <title>Obligate biotrophy features unraveled by the genomic analysis of rust fungi.</title>
        <authorList>
            <person name="Duplessis S."/>
            <person name="Cuomo C.A."/>
            <person name="Lin Y.-C."/>
            <person name="Aerts A."/>
            <person name="Tisserant E."/>
            <person name="Veneault-Fourrey C."/>
            <person name="Joly D.L."/>
            <person name="Hacquard S."/>
            <person name="Amselem J."/>
            <person name="Cantarel B.L."/>
            <person name="Chiu R."/>
            <person name="Coutinho P.M."/>
            <person name="Feau N."/>
            <person name="Field M."/>
            <person name="Frey P."/>
            <person name="Gelhaye E."/>
            <person name="Goldberg J."/>
            <person name="Grabherr M.G."/>
            <person name="Kodira C.D."/>
            <person name="Kohler A."/>
            <person name="Kuees U."/>
            <person name="Lindquist E.A."/>
            <person name="Lucas S.M."/>
            <person name="Mago R."/>
            <person name="Mauceli E."/>
            <person name="Morin E."/>
            <person name="Murat C."/>
            <person name="Pangilinan J.L."/>
            <person name="Park R."/>
            <person name="Pearson M."/>
            <person name="Quesneville H."/>
            <person name="Rouhier N."/>
            <person name="Sakthikumar S."/>
            <person name="Salamov A.A."/>
            <person name="Schmutz J."/>
            <person name="Selles B."/>
            <person name="Shapiro H."/>
            <person name="Tanguay P."/>
            <person name="Tuskan G.A."/>
            <person name="Henrissat B."/>
            <person name="Van de Peer Y."/>
            <person name="Rouze P."/>
            <person name="Ellis J.G."/>
            <person name="Dodds P.N."/>
            <person name="Schein J.E."/>
            <person name="Zhong S."/>
            <person name="Hamelin R.C."/>
            <person name="Grigoriev I.V."/>
            <person name="Szabo L.J."/>
            <person name="Martin F."/>
        </authorList>
    </citation>
    <scope>NUCLEOTIDE SEQUENCE [LARGE SCALE GENOMIC DNA]</scope>
    <source>
        <strain evidence="2">98AG31 / pathotype 3-4-7</strain>
    </source>
</reference>
<dbReference type="KEGG" id="mlr:MELLADRAFT_61564"/>
<dbReference type="RefSeq" id="XP_007407772.1">
    <property type="nucleotide sequence ID" value="XM_007407710.1"/>
</dbReference>
<dbReference type="HOGENOM" id="CLU_1570974_0_0_1"/>